<keyword evidence="3" id="KW-1015">Disulfide bond</keyword>
<feature type="signal peptide" evidence="4">
    <location>
        <begin position="1"/>
        <end position="24"/>
    </location>
</feature>
<reference evidence="5 6" key="1">
    <citation type="submission" date="2018-01" db="EMBL/GenBank/DDBJ databases">
        <title>Genome characterization of the sugarcane-associated fungus Trichoderma ghanense CCMA-1212 and their application in lignocelulose bioconversion.</title>
        <authorList>
            <person name="Steindorff A.S."/>
            <person name="Mendes T.D."/>
            <person name="Vilela E.S.D."/>
            <person name="Rodrigues D.S."/>
            <person name="Formighieri E.F."/>
            <person name="Melo I.S."/>
            <person name="Favaro L.C.L."/>
        </authorList>
    </citation>
    <scope>NUCLEOTIDE SEQUENCE [LARGE SCALE GENOMIC DNA]</scope>
    <source>
        <strain evidence="5 6">CCMA-1212</strain>
    </source>
</reference>
<keyword evidence="6" id="KW-1185">Reference proteome</keyword>
<keyword evidence="4" id="KW-0732">Signal</keyword>
<dbReference type="Gene3D" id="3.20.120.10">
    <property type="entry name" value="Hydrophobin"/>
    <property type="match status" value="1"/>
</dbReference>
<dbReference type="InterPro" id="IPR010636">
    <property type="entry name" value="Class_II_hydrophobin"/>
</dbReference>
<evidence type="ECO:0000256" key="1">
    <source>
        <dbReference type="ARBA" id="ARBA00004196"/>
    </source>
</evidence>
<proteinExistence type="inferred from homology"/>
<comment type="similarity">
    <text evidence="2">Belongs to the cerato-ulmin hydrophobin family.</text>
</comment>
<protein>
    <recommendedName>
        <fullName evidence="7">Hydrophobin</fullName>
    </recommendedName>
</protein>
<dbReference type="PANTHER" id="PTHR42341">
    <property type="entry name" value="HYDROPHOBIN"/>
    <property type="match status" value="1"/>
</dbReference>
<dbReference type="GeneID" id="300580968"/>
<evidence type="ECO:0008006" key="7">
    <source>
        <dbReference type="Google" id="ProtNLM"/>
    </source>
</evidence>
<gene>
    <name evidence="5" type="ORF">CCMA1212_009434</name>
</gene>
<dbReference type="RefSeq" id="XP_073555128.1">
    <property type="nucleotide sequence ID" value="XM_073706518.1"/>
</dbReference>
<dbReference type="CDD" id="cd23508">
    <property type="entry name" value="hydrophobin_II"/>
    <property type="match status" value="1"/>
</dbReference>
<evidence type="ECO:0000313" key="5">
    <source>
        <dbReference type="EMBL" id="TFA98926.1"/>
    </source>
</evidence>
<dbReference type="Proteomes" id="UP001642720">
    <property type="component" value="Unassembled WGS sequence"/>
</dbReference>
<comment type="subcellular location">
    <subcellularLocation>
        <location evidence="1">Cell envelope</location>
    </subcellularLocation>
</comment>
<sequence>MSSEQSFKMQFSAIIALFATLAVAAPAPEAAGLADIDGPCSGGVTNNIPKCCGAGILDLLYLDCKTPTQVTSVLNPLSAVCGRVGLQAKCCTAGIAGLGVLCQDALPE</sequence>
<evidence type="ECO:0000313" key="6">
    <source>
        <dbReference type="Proteomes" id="UP001642720"/>
    </source>
</evidence>
<dbReference type="EMBL" id="PPTA01000017">
    <property type="protein sequence ID" value="TFA98926.1"/>
    <property type="molecule type" value="Genomic_DNA"/>
</dbReference>
<feature type="chain" id="PRO_5046210070" description="Hydrophobin" evidence="4">
    <location>
        <begin position="25"/>
        <end position="108"/>
    </location>
</feature>
<dbReference type="SUPFAM" id="SSF101751">
    <property type="entry name" value="Hydrophobin II, HfbII"/>
    <property type="match status" value="1"/>
</dbReference>
<evidence type="ECO:0000256" key="2">
    <source>
        <dbReference type="ARBA" id="ARBA00009576"/>
    </source>
</evidence>
<dbReference type="InterPro" id="IPR036686">
    <property type="entry name" value="Class_II_Hydrophobin_sf"/>
</dbReference>
<evidence type="ECO:0000256" key="3">
    <source>
        <dbReference type="ARBA" id="ARBA00023157"/>
    </source>
</evidence>
<dbReference type="PANTHER" id="PTHR42341:SF1">
    <property type="entry name" value="HYDROPHOBIN"/>
    <property type="match status" value="1"/>
</dbReference>
<name>A0ABY2GSM6_9HYPO</name>
<organism evidence="5 6">
    <name type="scientific">Trichoderma ghanense</name>
    <dbReference type="NCBI Taxonomy" id="65468"/>
    <lineage>
        <taxon>Eukaryota</taxon>
        <taxon>Fungi</taxon>
        <taxon>Dikarya</taxon>
        <taxon>Ascomycota</taxon>
        <taxon>Pezizomycotina</taxon>
        <taxon>Sordariomycetes</taxon>
        <taxon>Hypocreomycetidae</taxon>
        <taxon>Hypocreales</taxon>
        <taxon>Hypocreaceae</taxon>
        <taxon>Trichoderma</taxon>
    </lineage>
</organism>
<comment type="caution">
    <text evidence="5">The sequence shown here is derived from an EMBL/GenBank/DDBJ whole genome shotgun (WGS) entry which is preliminary data.</text>
</comment>
<evidence type="ECO:0000256" key="4">
    <source>
        <dbReference type="SAM" id="SignalP"/>
    </source>
</evidence>
<dbReference type="Pfam" id="PF06766">
    <property type="entry name" value="Hydrophobin_2"/>
    <property type="match status" value="1"/>
</dbReference>
<accession>A0ABY2GSM6</accession>